<feature type="transmembrane region" description="Helical" evidence="6">
    <location>
        <begin position="164"/>
        <end position="182"/>
    </location>
</feature>
<dbReference type="RefSeq" id="WP_148974129.1">
    <property type="nucleotide sequence ID" value="NZ_JBNIKU010000014.1"/>
</dbReference>
<evidence type="ECO:0000256" key="6">
    <source>
        <dbReference type="SAM" id="Phobius"/>
    </source>
</evidence>
<protein>
    <recommendedName>
        <fullName evidence="9">UDP-N-acetylmuramyl pentapeptide phosphotransferase</fullName>
    </recommendedName>
</protein>
<feature type="transmembrane region" description="Helical" evidence="6">
    <location>
        <begin position="27"/>
        <end position="45"/>
    </location>
</feature>
<evidence type="ECO:0000256" key="3">
    <source>
        <dbReference type="ARBA" id="ARBA00022692"/>
    </source>
</evidence>
<evidence type="ECO:0000256" key="2">
    <source>
        <dbReference type="ARBA" id="ARBA00022679"/>
    </source>
</evidence>
<dbReference type="Proteomes" id="UP000322139">
    <property type="component" value="Unassembled WGS sequence"/>
</dbReference>
<dbReference type="GO" id="GO:0016020">
    <property type="term" value="C:membrane"/>
    <property type="evidence" value="ECO:0007669"/>
    <property type="project" value="UniProtKB-SubCell"/>
</dbReference>
<evidence type="ECO:0000313" key="7">
    <source>
        <dbReference type="EMBL" id="TYS50327.1"/>
    </source>
</evidence>
<feature type="transmembrane region" description="Helical" evidence="6">
    <location>
        <begin position="260"/>
        <end position="277"/>
    </location>
</feature>
<evidence type="ECO:0000256" key="4">
    <source>
        <dbReference type="ARBA" id="ARBA00022989"/>
    </source>
</evidence>
<comment type="caution">
    <text evidence="7">The sequence shown here is derived from an EMBL/GenBank/DDBJ whole genome shotgun (WGS) entry which is preliminary data.</text>
</comment>
<dbReference type="GO" id="GO:0016780">
    <property type="term" value="F:phosphotransferase activity, for other substituted phosphate groups"/>
    <property type="evidence" value="ECO:0007669"/>
    <property type="project" value="InterPro"/>
</dbReference>
<evidence type="ECO:0000313" key="8">
    <source>
        <dbReference type="Proteomes" id="UP000322139"/>
    </source>
</evidence>
<dbReference type="EMBL" id="VTER01000003">
    <property type="protein sequence ID" value="TYS50327.1"/>
    <property type="molecule type" value="Genomic_DNA"/>
</dbReference>
<sequence>MLTLAALVCFICTILLGLIIRRKGNNSKIEGIAVFIPFAIGMLLVKGEFYNTFQILIGGAIVVIAGWRFDMKRLSVWWMLSAQMIAALIVIYWGRVEISFINTYLGGVVNFYALSIPLTLLFLLSLTNSVHYPGQSNALVLPLSALVLAVLTCLSAIKGDNPSAAMGVLLLACIIAMLIGSVEAGSGSSSLAGFIIAIIILSCFKGAEIIYIPLYLIGVPSFVCSLLIRKGADPKQSINISLIVALLFSLPLFILSPAVIWGAVILASLLFILTRLIRVEWLYR</sequence>
<feature type="transmembrane region" description="Helical" evidence="6">
    <location>
        <begin position="238"/>
        <end position="254"/>
    </location>
</feature>
<comment type="subcellular location">
    <subcellularLocation>
        <location evidence="1">Membrane</location>
        <topology evidence="1">Multi-pass membrane protein</topology>
    </subcellularLocation>
</comment>
<feature type="transmembrane region" description="Helical" evidence="6">
    <location>
        <begin position="75"/>
        <end position="93"/>
    </location>
</feature>
<organism evidence="7 8">
    <name type="scientific">Bacillus infantis</name>
    <dbReference type="NCBI Taxonomy" id="324767"/>
    <lineage>
        <taxon>Bacteria</taxon>
        <taxon>Bacillati</taxon>
        <taxon>Bacillota</taxon>
        <taxon>Bacilli</taxon>
        <taxon>Bacillales</taxon>
        <taxon>Bacillaceae</taxon>
        <taxon>Bacillus</taxon>
    </lineage>
</organism>
<keyword evidence="2" id="KW-0808">Transferase</keyword>
<gene>
    <name evidence="7" type="ORF">FZD51_07225</name>
</gene>
<keyword evidence="3 6" id="KW-0812">Transmembrane</keyword>
<dbReference type="Pfam" id="PF00953">
    <property type="entry name" value="Glycos_transf_4"/>
    <property type="match status" value="1"/>
</dbReference>
<keyword evidence="5 6" id="KW-0472">Membrane</keyword>
<name>A0A5D4RGA4_9BACI</name>
<evidence type="ECO:0000256" key="1">
    <source>
        <dbReference type="ARBA" id="ARBA00004141"/>
    </source>
</evidence>
<feature type="transmembrane region" description="Helical" evidence="6">
    <location>
        <begin position="105"/>
        <end position="126"/>
    </location>
</feature>
<dbReference type="InterPro" id="IPR000715">
    <property type="entry name" value="Glycosyl_transferase_4"/>
</dbReference>
<reference evidence="7 8" key="1">
    <citation type="submission" date="2019-08" db="EMBL/GenBank/DDBJ databases">
        <title>Bacillus genomes from the desert of Cuatro Cienegas, Coahuila.</title>
        <authorList>
            <person name="Olmedo-Alvarez G."/>
        </authorList>
    </citation>
    <scope>NUCLEOTIDE SEQUENCE [LARGE SCALE GENOMIC DNA]</scope>
    <source>
        <strain evidence="7 8">CH446_14T</strain>
    </source>
</reference>
<feature type="transmembrane region" description="Helical" evidence="6">
    <location>
        <begin position="138"/>
        <end position="157"/>
    </location>
</feature>
<accession>A0A5D4RGA4</accession>
<feature type="transmembrane region" description="Helical" evidence="6">
    <location>
        <begin position="52"/>
        <end position="69"/>
    </location>
</feature>
<keyword evidence="4 6" id="KW-1133">Transmembrane helix</keyword>
<proteinExistence type="predicted"/>
<evidence type="ECO:0008006" key="9">
    <source>
        <dbReference type="Google" id="ProtNLM"/>
    </source>
</evidence>
<dbReference type="AlphaFoldDB" id="A0A5D4RGA4"/>
<evidence type="ECO:0000256" key="5">
    <source>
        <dbReference type="ARBA" id="ARBA00023136"/>
    </source>
</evidence>